<evidence type="ECO:0000313" key="3">
    <source>
        <dbReference type="Proteomes" id="UP000199200"/>
    </source>
</evidence>
<reference evidence="3" key="1">
    <citation type="submission" date="2016-10" db="EMBL/GenBank/DDBJ databases">
        <authorList>
            <person name="Varghese N."/>
            <person name="Submissions S."/>
        </authorList>
    </citation>
    <scope>NUCLEOTIDE SEQUENCE [LARGE SCALE GENOMIC DNA]</scope>
    <source>
        <strain evidence="3">CGMCC 1.6763</strain>
    </source>
</reference>
<keyword evidence="3" id="KW-1185">Reference proteome</keyword>
<feature type="domain" description="DUF7305" evidence="1">
    <location>
        <begin position="292"/>
        <end position="404"/>
    </location>
</feature>
<accession>A0A1H6XJY7</accession>
<gene>
    <name evidence="2" type="ORF">SAMN04488127_1401</name>
</gene>
<dbReference type="AlphaFoldDB" id="A0A1H6XJY7"/>
<dbReference type="Pfam" id="PF23981">
    <property type="entry name" value="DUF7305"/>
    <property type="match status" value="1"/>
</dbReference>
<protein>
    <recommendedName>
        <fullName evidence="1">DUF7305 domain-containing protein</fullName>
    </recommendedName>
</protein>
<evidence type="ECO:0000259" key="1">
    <source>
        <dbReference type="Pfam" id="PF23981"/>
    </source>
</evidence>
<name>A0A1H6XJY7_9BACL</name>
<dbReference type="InterPro" id="IPR055729">
    <property type="entry name" value="DUF7305"/>
</dbReference>
<sequence>MKHLNNKGYALLLVLLFVMVMAITMAALSIKMTNNLKQSDQEQNSVSAFYIAEGGAAEVMHQVEDLVYQVAKTEKKQTSYFAELEKAIVRDYSISSFTPFNGENPTALVKVSKVNNEIPRQYRIESTGKIGNRERSVSGVFVVSIEEGQGIQLPPGQSIYSRSRIKLTGGASVVGDLVVNNTSRESVSVDGGASIDGDIKVPFGAQEPILDAPDWWNDFPEVSQLRDMPEYHLPEFPAFPNLPLAADKVEGDQYNTHEVVKNGDLRINSWIVEDYTYPLTKNIRFNDIILGSNSTVTFDIGDRDISIVANNITGSGHIDIRGSGTLTIYLKGTISLNQGSFNRSNRAESIMYIAPSSRPNQPKEIKLSSNLRMNTAFYAADANFTLSGGASLYGLLVTGGNRVEISGGVAATSSQGSNLIYAPHAEVKLTGGGNLYGSVISRYFEANGGTRIESKTHIVDDHPIFSGGSNTEALPDLKSTGLREVQN</sequence>
<evidence type="ECO:0000313" key="2">
    <source>
        <dbReference type="EMBL" id="SEJ25202.1"/>
    </source>
</evidence>
<dbReference type="OrthoDB" id="2163447at2"/>
<dbReference type="STRING" id="426757.SAMN04488127_1401"/>
<dbReference type="EMBL" id="FNZF01000002">
    <property type="protein sequence ID" value="SEJ25202.1"/>
    <property type="molecule type" value="Genomic_DNA"/>
</dbReference>
<organism evidence="2 3">
    <name type="scientific">Bhargavaea ginsengi</name>
    <dbReference type="NCBI Taxonomy" id="426757"/>
    <lineage>
        <taxon>Bacteria</taxon>
        <taxon>Bacillati</taxon>
        <taxon>Bacillota</taxon>
        <taxon>Bacilli</taxon>
        <taxon>Bacillales</taxon>
        <taxon>Caryophanaceae</taxon>
        <taxon>Bhargavaea</taxon>
    </lineage>
</organism>
<proteinExistence type="predicted"/>
<dbReference type="Proteomes" id="UP000199200">
    <property type="component" value="Unassembled WGS sequence"/>
</dbReference>
<dbReference type="RefSeq" id="WP_092051403.1">
    <property type="nucleotide sequence ID" value="NZ_FNZF01000002.1"/>
</dbReference>